<dbReference type="SMART" id="SM00345">
    <property type="entry name" value="HTH_GNTR"/>
    <property type="match status" value="1"/>
</dbReference>
<geneLocation type="plasmid" evidence="5 6">
    <name>unnamed</name>
</geneLocation>
<dbReference type="EMBL" id="CP088148">
    <property type="protein sequence ID" value="UTU55139.1"/>
    <property type="molecule type" value="Genomic_DNA"/>
</dbReference>
<protein>
    <submittedName>
        <fullName evidence="5">FCD domain-containing protein</fullName>
    </submittedName>
</protein>
<evidence type="ECO:0000256" key="2">
    <source>
        <dbReference type="ARBA" id="ARBA00023125"/>
    </source>
</evidence>
<dbReference type="PANTHER" id="PTHR43537">
    <property type="entry name" value="TRANSCRIPTIONAL REGULATOR, GNTR FAMILY"/>
    <property type="match status" value="1"/>
</dbReference>
<dbReference type="Gene3D" id="1.20.120.530">
    <property type="entry name" value="GntR ligand-binding domain-like"/>
    <property type="match status" value="1"/>
</dbReference>
<evidence type="ECO:0000256" key="1">
    <source>
        <dbReference type="ARBA" id="ARBA00023015"/>
    </source>
</evidence>
<reference evidence="5 6" key="1">
    <citation type="journal article" date="2022" name="Microbiol. Resour. Announc.">
        <title>Complete Genome Sequence of Mesorhizobium ciceri Strain R30, a Rhizobium Used as a Commercial Inoculant for Chickpea in Argentina.</title>
        <authorList>
            <person name="Foresto E."/>
            <person name="Revale S."/>
            <person name="Primo E."/>
            <person name="Nievas F."/>
            <person name="Carezzano E."/>
            <person name="Puente M."/>
            <person name="Alzari P."/>
            <person name="Mart M."/>
            <person name="Ben-Assaya M."/>
            <person name="Mornico D."/>
            <person name="Santoro M."/>
            <person name="Mart F."/>
            <person name="Giordano W."/>
            <person name="Bogino P."/>
        </authorList>
    </citation>
    <scope>NUCLEOTIDE SEQUENCE [LARGE SCALE GENOMIC DNA]</scope>
    <source>
        <strain evidence="5 6">R30</strain>
    </source>
</reference>
<dbReference type="SUPFAM" id="SSF46785">
    <property type="entry name" value="Winged helix' DNA-binding domain"/>
    <property type="match status" value="1"/>
</dbReference>
<keyword evidence="5" id="KW-0614">Plasmid</keyword>
<evidence type="ECO:0000313" key="5">
    <source>
        <dbReference type="EMBL" id="UTU55139.1"/>
    </source>
</evidence>
<dbReference type="Pfam" id="PF00392">
    <property type="entry name" value="GntR"/>
    <property type="match status" value="1"/>
</dbReference>
<dbReference type="PANTHER" id="PTHR43537:SF5">
    <property type="entry name" value="UXU OPERON TRANSCRIPTIONAL REGULATOR"/>
    <property type="match status" value="1"/>
</dbReference>
<dbReference type="PROSITE" id="PS50949">
    <property type="entry name" value="HTH_GNTR"/>
    <property type="match status" value="1"/>
</dbReference>
<keyword evidence="3" id="KW-0804">Transcription</keyword>
<dbReference type="Gene3D" id="1.10.10.10">
    <property type="entry name" value="Winged helix-like DNA-binding domain superfamily/Winged helix DNA-binding domain"/>
    <property type="match status" value="1"/>
</dbReference>
<feature type="domain" description="HTH gntR-type" evidence="4">
    <location>
        <begin position="86"/>
        <end position="154"/>
    </location>
</feature>
<organism evidence="5 6">
    <name type="scientific">Mesorhizobium ciceri</name>
    <dbReference type="NCBI Taxonomy" id="39645"/>
    <lineage>
        <taxon>Bacteria</taxon>
        <taxon>Pseudomonadati</taxon>
        <taxon>Pseudomonadota</taxon>
        <taxon>Alphaproteobacteria</taxon>
        <taxon>Hyphomicrobiales</taxon>
        <taxon>Phyllobacteriaceae</taxon>
        <taxon>Mesorhizobium</taxon>
    </lineage>
</organism>
<accession>A0AB38TK68</accession>
<dbReference type="InterPro" id="IPR008920">
    <property type="entry name" value="TF_FadR/GntR_C"/>
</dbReference>
<dbReference type="GO" id="GO:0003677">
    <property type="term" value="F:DNA binding"/>
    <property type="evidence" value="ECO:0007669"/>
    <property type="project" value="UniProtKB-KW"/>
</dbReference>
<sequence length="318" mass="35123">MLLPSSFSSDHNCTKLANWQPLCSFHPHKLRLSRELVDHGLRFGPTKQSTRLCFGPIYFLMGHRWEDESLLELGDRPEMPAAILAARAADAMVAGIEADITSGRIGDGSYLPAERELMIAYGVGRGVVREAIARLASRGLVEARPRFRPVARRPGLDAALGALEGIVGHLLSDQAGVKNLYDVRVFLEASLARNAAIHARKEDIAALGAALAMNEAAIPDSQNFYATDVAFHAALYDIARNPVLPVVHKAFTAWLSPQWMRMPRSPERNRVNFLSHREICMAIIERDPDGAERALLNHLSAAWEYVRGTFESREAPEA</sequence>
<dbReference type="InterPro" id="IPR036390">
    <property type="entry name" value="WH_DNA-bd_sf"/>
</dbReference>
<dbReference type="InterPro" id="IPR011711">
    <property type="entry name" value="GntR_C"/>
</dbReference>
<dbReference type="GO" id="GO:0003700">
    <property type="term" value="F:DNA-binding transcription factor activity"/>
    <property type="evidence" value="ECO:0007669"/>
    <property type="project" value="InterPro"/>
</dbReference>
<dbReference type="SMART" id="SM00895">
    <property type="entry name" value="FCD"/>
    <property type="match status" value="1"/>
</dbReference>
<name>A0AB38TK68_9HYPH</name>
<dbReference type="InterPro" id="IPR000524">
    <property type="entry name" value="Tscrpt_reg_HTH_GntR"/>
</dbReference>
<evidence type="ECO:0000259" key="4">
    <source>
        <dbReference type="PROSITE" id="PS50949"/>
    </source>
</evidence>
<dbReference type="CDD" id="cd07377">
    <property type="entry name" value="WHTH_GntR"/>
    <property type="match status" value="1"/>
</dbReference>
<proteinExistence type="predicted"/>
<dbReference type="AlphaFoldDB" id="A0AB38TK68"/>
<keyword evidence="2" id="KW-0238">DNA-binding</keyword>
<evidence type="ECO:0000313" key="6">
    <source>
        <dbReference type="Proteomes" id="UP001060070"/>
    </source>
</evidence>
<dbReference type="SUPFAM" id="SSF48008">
    <property type="entry name" value="GntR ligand-binding domain-like"/>
    <property type="match status" value="1"/>
</dbReference>
<evidence type="ECO:0000256" key="3">
    <source>
        <dbReference type="ARBA" id="ARBA00023163"/>
    </source>
</evidence>
<dbReference type="Pfam" id="PF07729">
    <property type="entry name" value="FCD"/>
    <property type="match status" value="1"/>
</dbReference>
<dbReference type="Proteomes" id="UP001060070">
    <property type="component" value="Plasmid unnamed"/>
</dbReference>
<keyword evidence="1" id="KW-0805">Transcription regulation</keyword>
<gene>
    <name evidence="5" type="ORF">LRP29_32900</name>
</gene>
<dbReference type="InterPro" id="IPR036388">
    <property type="entry name" value="WH-like_DNA-bd_sf"/>
</dbReference>
<dbReference type="RefSeq" id="WP_245265409.1">
    <property type="nucleotide sequence ID" value="NZ_CP088148.1"/>
</dbReference>
<keyword evidence="6" id="KW-1185">Reference proteome</keyword>
<dbReference type="PRINTS" id="PR00035">
    <property type="entry name" value="HTHGNTR"/>
</dbReference>